<evidence type="ECO:0000313" key="2">
    <source>
        <dbReference type="Proteomes" id="UP000325105"/>
    </source>
</evidence>
<accession>A0A5S5DKX9</accession>
<dbReference type="PIRSF" id="PIRSF031551">
    <property type="entry name" value="DUF1706"/>
    <property type="match status" value="1"/>
</dbReference>
<dbReference type="PANTHER" id="PTHR40658:SF3">
    <property type="entry name" value="CLBS_DFSB FAMILY FOUR-HELIX BUNDLE PROTEIN"/>
    <property type="match status" value="1"/>
</dbReference>
<keyword evidence="2" id="KW-1185">Reference proteome</keyword>
<organism evidence="1 2">
    <name type="scientific">Sphingobacterium allocomposti</name>
    <dbReference type="NCBI Taxonomy" id="415956"/>
    <lineage>
        <taxon>Bacteria</taxon>
        <taxon>Pseudomonadati</taxon>
        <taxon>Bacteroidota</taxon>
        <taxon>Sphingobacteriia</taxon>
        <taxon>Sphingobacteriales</taxon>
        <taxon>Sphingobacteriaceae</taxon>
        <taxon>Sphingobacterium</taxon>
    </lineage>
</organism>
<dbReference type="Proteomes" id="UP000325105">
    <property type="component" value="Unassembled WGS sequence"/>
</dbReference>
<dbReference type="AlphaFoldDB" id="A0A5S5DKX9"/>
<dbReference type="EMBL" id="VNHX01000005">
    <property type="protein sequence ID" value="TYP96577.1"/>
    <property type="molecule type" value="Genomic_DNA"/>
</dbReference>
<reference evidence="1 2" key="1">
    <citation type="submission" date="2019-07" db="EMBL/GenBank/DDBJ databases">
        <title>Genomic Encyclopedia of Archaeal and Bacterial Type Strains, Phase II (KMG-II): from individual species to whole genera.</title>
        <authorList>
            <person name="Goeker M."/>
        </authorList>
    </citation>
    <scope>NUCLEOTIDE SEQUENCE [LARGE SCALE GENOMIC DNA]</scope>
    <source>
        <strain evidence="1 2">DSM 18850</strain>
    </source>
</reference>
<sequence>MPPASGALAFVGQLEVALVFLVNLSDISRAMAIPKNKNELLQAIDMAYERLKIELLTIPPELTAAAELEGHVKGSVISVNNLLSYLIGWGELVIKWYTKKEAGEAVEFPDTGYGWNELGRLAQKFYKDYEGHGFHALTDRLEQVVSAIRDIVQQKSDTELYGMPWYKQWPLGRMIQFNTSSPYGNARARIRRWKKARGIH</sequence>
<protein>
    <recommendedName>
        <fullName evidence="3">ClbS/DfsB family four-helix bundle protein</fullName>
    </recommendedName>
</protein>
<evidence type="ECO:0008006" key="3">
    <source>
        <dbReference type="Google" id="ProtNLM"/>
    </source>
</evidence>
<dbReference type="InterPro" id="IPR012550">
    <property type="entry name" value="DUF1706"/>
</dbReference>
<dbReference type="Pfam" id="PF08020">
    <property type="entry name" value="DUF1706"/>
    <property type="match status" value="1"/>
</dbReference>
<dbReference type="Gene3D" id="1.20.120.450">
    <property type="entry name" value="dinb family like domain"/>
    <property type="match status" value="1"/>
</dbReference>
<gene>
    <name evidence="1" type="ORF">BC792_10568</name>
</gene>
<name>A0A5S5DKX9_9SPHI</name>
<dbReference type="InterPro" id="IPR034660">
    <property type="entry name" value="DinB/YfiT-like"/>
</dbReference>
<proteinExistence type="predicted"/>
<comment type="caution">
    <text evidence="1">The sequence shown here is derived from an EMBL/GenBank/DDBJ whole genome shotgun (WGS) entry which is preliminary data.</text>
</comment>
<evidence type="ECO:0000313" key="1">
    <source>
        <dbReference type="EMBL" id="TYP96577.1"/>
    </source>
</evidence>
<dbReference type="PANTHER" id="PTHR40658">
    <property type="match status" value="1"/>
</dbReference>